<accession>A0A1F6GMT7</accession>
<proteinExistence type="predicted"/>
<dbReference type="Pfam" id="PF13177">
    <property type="entry name" value="DNA_pol3_delta2"/>
    <property type="match status" value="1"/>
</dbReference>
<gene>
    <name evidence="1" type="ORF">A2557_12560</name>
</gene>
<dbReference type="GO" id="GO:0008408">
    <property type="term" value="F:3'-5' exonuclease activity"/>
    <property type="evidence" value="ECO:0007669"/>
    <property type="project" value="InterPro"/>
</dbReference>
<dbReference type="Proteomes" id="UP000177583">
    <property type="component" value="Unassembled WGS sequence"/>
</dbReference>
<dbReference type="NCBIfam" id="TIGR00678">
    <property type="entry name" value="holB"/>
    <property type="match status" value="1"/>
</dbReference>
<dbReference type="PANTHER" id="PTHR11669:SF8">
    <property type="entry name" value="DNA POLYMERASE III SUBUNIT DELTA"/>
    <property type="match status" value="1"/>
</dbReference>
<dbReference type="AlphaFoldDB" id="A0A1F6GMT7"/>
<name>A0A1F6GMT7_9PROT</name>
<dbReference type="InterPro" id="IPR004622">
    <property type="entry name" value="DNA_pol_HolB"/>
</dbReference>
<dbReference type="GO" id="GO:0003887">
    <property type="term" value="F:DNA-directed DNA polymerase activity"/>
    <property type="evidence" value="ECO:0007669"/>
    <property type="project" value="InterPro"/>
</dbReference>
<dbReference type="InterPro" id="IPR050238">
    <property type="entry name" value="DNA_Rep/Repair_Clamp_Loader"/>
</dbReference>
<reference evidence="1 2" key="1">
    <citation type="journal article" date="2016" name="Nat. Commun.">
        <title>Thousands of microbial genomes shed light on interconnected biogeochemical processes in an aquifer system.</title>
        <authorList>
            <person name="Anantharaman K."/>
            <person name="Brown C.T."/>
            <person name="Hug L.A."/>
            <person name="Sharon I."/>
            <person name="Castelle C.J."/>
            <person name="Probst A.J."/>
            <person name="Thomas B.C."/>
            <person name="Singh A."/>
            <person name="Wilkins M.J."/>
            <person name="Karaoz U."/>
            <person name="Brodie E.L."/>
            <person name="Williams K.H."/>
            <person name="Hubbard S.S."/>
            <person name="Banfield J.F."/>
        </authorList>
    </citation>
    <scope>NUCLEOTIDE SEQUENCE [LARGE SCALE GENOMIC DNA]</scope>
</reference>
<organism evidence="1 2">
    <name type="scientific">Candidatus Lambdaproteobacteria bacterium RIFOXYD2_FULL_56_26</name>
    <dbReference type="NCBI Taxonomy" id="1817773"/>
    <lineage>
        <taxon>Bacteria</taxon>
        <taxon>Pseudomonadati</taxon>
        <taxon>Pseudomonadota</taxon>
        <taxon>Candidatus Lambdaproteobacteria</taxon>
    </lineage>
</organism>
<dbReference type="GO" id="GO:0005524">
    <property type="term" value="F:ATP binding"/>
    <property type="evidence" value="ECO:0007669"/>
    <property type="project" value="InterPro"/>
</dbReference>
<dbReference type="Gene3D" id="3.40.50.300">
    <property type="entry name" value="P-loop containing nucleotide triphosphate hydrolases"/>
    <property type="match status" value="1"/>
</dbReference>
<dbReference type="InterPro" id="IPR001270">
    <property type="entry name" value="ClpA/B"/>
</dbReference>
<sequence length="327" mass="36205">MSQILVGHQEIFRQLWATHQADRLPSAYLFLGPKGLGKSTVTRVLAQRINCDLGQECGVCENCRLFASGSHPDFLVVGPTGKQIKIAQIQGLIGTLNLKPMYAKKRVVLVKEADKLGLEAANAFLKVLEEPPLDSLLVLTSEDEHGLLETLLSRCQKVSFGPLSRLELAQLLEARTQLEPEAMELVLAYSEGRLRKELIEKAPELLGLEGQVGQLLFRLDPAKLVDQMEWLESLIKQGLEGYFLEFLARWLRDLSFEFSGQSERVRRPAAVALARSQGFEPPVPVLLDAFTQVGETQGAIYAQAGKLLALEGLLLRLHHLLQGALVL</sequence>
<protein>
    <submittedName>
        <fullName evidence="1">DNA polymerase III subunit delta</fullName>
    </submittedName>
</protein>
<evidence type="ECO:0000313" key="2">
    <source>
        <dbReference type="Proteomes" id="UP000177583"/>
    </source>
</evidence>
<comment type="caution">
    <text evidence="1">The sequence shown here is derived from an EMBL/GenBank/DDBJ whole genome shotgun (WGS) entry which is preliminary data.</text>
</comment>
<dbReference type="SUPFAM" id="SSF52540">
    <property type="entry name" value="P-loop containing nucleoside triphosphate hydrolases"/>
    <property type="match status" value="1"/>
</dbReference>
<dbReference type="PRINTS" id="PR00300">
    <property type="entry name" value="CLPPROTEASEA"/>
</dbReference>
<dbReference type="EMBL" id="MFNF01000057">
    <property type="protein sequence ID" value="OGG99424.1"/>
    <property type="molecule type" value="Genomic_DNA"/>
</dbReference>
<dbReference type="GO" id="GO:0006261">
    <property type="term" value="P:DNA-templated DNA replication"/>
    <property type="evidence" value="ECO:0007669"/>
    <property type="project" value="TreeGrafter"/>
</dbReference>
<dbReference type="InterPro" id="IPR027417">
    <property type="entry name" value="P-loop_NTPase"/>
</dbReference>
<evidence type="ECO:0000313" key="1">
    <source>
        <dbReference type="EMBL" id="OGG99424.1"/>
    </source>
</evidence>
<dbReference type="PANTHER" id="PTHR11669">
    <property type="entry name" value="REPLICATION FACTOR C / DNA POLYMERASE III GAMMA-TAU SUBUNIT"/>
    <property type="match status" value="1"/>
</dbReference>